<evidence type="ECO:0000313" key="2">
    <source>
        <dbReference type="EMBL" id="QFQ29991.2"/>
    </source>
</evidence>
<dbReference type="Proteomes" id="UP000076976">
    <property type="component" value="Unassembled WGS sequence"/>
</dbReference>
<dbReference type="STRING" id="262209.AWH69_08970"/>
<reference evidence="1 3" key="1">
    <citation type="submission" date="2016-01" db="EMBL/GenBank/DDBJ databases">
        <title>Janibacter melonis strain CD11_4 genome sequencing and assembly.</title>
        <authorList>
            <person name="Nair G.R."/>
            <person name="Kaur G."/>
            <person name="Chander A.M."/>
            <person name="Mayilraj S."/>
        </authorList>
    </citation>
    <scope>NUCLEOTIDE SEQUENCE [LARGE SCALE GENOMIC DNA]</scope>
    <source>
        <strain evidence="1 3">CD11-4</strain>
    </source>
</reference>
<sequence>MSALVLVSASAASASTWVRRGVVACHVAEQHGWTLVSAAPGRVAAAAPYDDPTSVLLARPVGPRVAPSLGLGVVGDRAVIAAQSTGWRTMKRWAVRMRRGSLVRQGDLAPLRPGDLAPFAGAGVSTAEVTAALEETQLPSHDWLAHVLEVLQLPGAQVVRGEDQPGALVEPDPRSLAGFARVAEDGRP</sequence>
<dbReference type="AlphaFoldDB" id="A0A176QEP1"/>
<evidence type="ECO:0000313" key="1">
    <source>
        <dbReference type="EMBL" id="OAB88110.1"/>
    </source>
</evidence>
<dbReference type="KEGG" id="jme:EEW87_006125"/>
<proteinExistence type="predicted"/>
<dbReference type="Proteomes" id="UP000271708">
    <property type="component" value="Chromosome"/>
</dbReference>
<reference evidence="2 4" key="2">
    <citation type="submission" date="2019-09" db="EMBL/GenBank/DDBJ databases">
        <title>Complete Genome Sequence of Janibacter melonis M714 with both human health impact and industrial applications.</title>
        <authorList>
            <person name="Jin M."/>
            <person name="Zhao Q.R."/>
        </authorList>
    </citation>
    <scope>NUCLEOTIDE SEQUENCE [LARGE SCALE GENOMIC DNA]</scope>
    <source>
        <strain evidence="2 4">M714</strain>
    </source>
</reference>
<dbReference type="OrthoDB" id="142939at2"/>
<evidence type="ECO:0000313" key="3">
    <source>
        <dbReference type="Proteomes" id="UP000076976"/>
    </source>
</evidence>
<dbReference type="RefSeq" id="WP_068274128.1">
    <property type="nucleotide sequence ID" value="NZ_BAAAKD010000025.1"/>
</dbReference>
<organism evidence="1 3">
    <name type="scientific">Janibacter melonis</name>
    <dbReference type="NCBI Taxonomy" id="262209"/>
    <lineage>
        <taxon>Bacteria</taxon>
        <taxon>Bacillati</taxon>
        <taxon>Actinomycetota</taxon>
        <taxon>Actinomycetes</taxon>
        <taxon>Micrococcales</taxon>
        <taxon>Intrasporangiaceae</taxon>
        <taxon>Janibacter</taxon>
    </lineage>
</organism>
<dbReference type="EMBL" id="CP044548">
    <property type="protein sequence ID" value="QFQ29991.2"/>
    <property type="molecule type" value="Genomic_DNA"/>
</dbReference>
<keyword evidence="3" id="KW-1185">Reference proteome</keyword>
<dbReference type="GeneID" id="59160729"/>
<accession>A0A5P8FLE5</accession>
<protein>
    <submittedName>
        <fullName evidence="1">Uncharacterized protein</fullName>
    </submittedName>
</protein>
<name>A0A176QEP1_9MICO</name>
<dbReference type="EMBL" id="LQZG01000002">
    <property type="protein sequence ID" value="OAB88110.1"/>
    <property type="molecule type" value="Genomic_DNA"/>
</dbReference>
<gene>
    <name evidence="1" type="ORF">AWH69_08970</name>
    <name evidence="2" type="ORF">EEW87_006125</name>
</gene>
<evidence type="ECO:0000313" key="4">
    <source>
        <dbReference type="Proteomes" id="UP000271708"/>
    </source>
</evidence>
<reference evidence="2" key="3">
    <citation type="submission" date="2019-11" db="EMBL/GenBank/DDBJ databases">
        <authorList>
            <person name="Zhao Q."/>
        </authorList>
    </citation>
    <scope>NUCLEOTIDE SEQUENCE</scope>
    <source>
        <strain evidence="2">M714</strain>
    </source>
</reference>
<accession>A0A176QEP1</accession>